<comment type="subcellular location">
    <subcellularLocation>
        <location evidence="2 13">Cytoplasm</location>
    </subcellularLocation>
</comment>
<comment type="catalytic activity">
    <reaction evidence="12 13">
        <text>cytidine(34) in tRNA(Ile2) + L-lysine + ATP = lysidine(34) in tRNA(Ile2) + AMP + diphosphate + H(+)</text>
        <dbReference type="Rhea" id="RHEA:43744"/>
        <dbReference type="Rhea" id="RHEA-COMP:10625"/>
        <dbReference type="Rhea" id="RHEA-COMP:10670"/>
        <dbReference type="ChEBI" id="CHEBI:15378"/>
        <dbReference type="ChEBI" id="CHEBI:30616"/>
        <dbReference type="ChEBI" id="CHEBI:32551"/>
        <dbReference type="ChEBI" id="CHEBI:33019"/>
        <dbReference type="ChEBI" id="CHEBI:82748"/>
        <dbReference type="ChEBI" id="CHEBI:83665"/>
        <dbReference type="ChEBI" id="CHEBI:456215"/>
        <dbReference type="EC" id="6.3.4.19"/>
    </reaction>
</comment>
<dbReference type="EMBL" id="DSIY01000357">
    <property type="protein sequence ID" value="HEG92781.1"/>
    <property type="molecule type" value="Genomic_DNA"/>
</dbReference>
<dbReference type="InterPro" id="IPR012094">
    <property type="entry name" value="tRNA_Ile_lys_synt"/>
</dbReference>
<dbReference type="SUPFAM" id="SSF82829">
    <property type="entry name" value="MesJ substrate recognition domain-like"/>
    <property type="match status" value="1"/>
</dbReference>
<evidence type="ECO:0000256" key="3">
    <source>
        <dbReference type="ARBA" id="ARBA00022490"/>
    </source>
</evidence>
<evidence type="ECO:0000256" key="5">
    <source>
        <dbReference type="ARBA" id="ARBA00022676"/>
    </source>
</evidence>
<evidence type="ECO:0000256" key="2">
    <source>
        <dbReference type="ARBA" id="ARBA00004496"/>
    </source>
</evidence>
<dbReference type="AlphaFoldDB" id="A0A831TI62"/>
<dbReference type="GO" id="GO:0005524">
    <property type="term" value="F:ATP binding"/>
    <property type="evidence" value="ECO:0007669"/>
    <property type="project" value="UniProtKB-KW"/>
</dbReference>
<evidence type="ECO:0000259" key="14">
    <source>
        <dbReference type="SMART" id="SM00977"/>
    </source>
</evidence>
<proteinExistence type="inferred from homology"/>
<dbReference type="SMART" id="SM00977">
    <property type="entry name" value="TilS_C"/>
    <property type="match status" value="1"/>
</dbReference>
<dbReference type="GO" id="GO:0004422">
    <property type="term" value="F:hypoxanthine phosphoribosyltransferase activity"/>
    <property type="evidence" value="ECO:0007669"/>
    <property type="project" value="InterPro"/>
</dbReference>
<keyword evidence="10" id="KW-0067">ATP-binding</keyword>
<dbReference type="Gene3D" id="3.40.50.620">
    <property type="entry name" value="HUPs"/>
    <property type="match status" value="1"/>
</dbReference>
<gene>
    <name evidence="15" type="primary">hpt</name>
    <name evidence="13" type="synonym">tilS</name>
    <name evidence="15" type="ORF">ENP34_15295</name>
</gene>
<evidence type="ECO:0000256" key="7">
    <source>
        <dbReference type="ARBA" id="ARBA00022694"/>
    </source>
</evidence>
<dbReference type="Pfam" id="PF00156">
    <property type="entry name" value="Pribosyltran"/>
    <property type="match status" value="1"/>
</dbReference>
<dbReference type="SUPFAM" id="SSF53271">
    <property type="entry name" value="PRTase-like"/>
    <property type="match status" value="1"/>
</dbReference>
<dbReference type="InterPro" id="IPR014729">
    <property type="entry name" value="Rossmann-like_a/b/a_fold"/>
</dbReference>
<dbReference type="Pfam" id="PF01171">
    <property type="entry name" value="ATP_bind_3"/>
    <property type="match status" value="1"/>
</dbReference>
<dbReference type="Gene3D" id="1.20.59.20">
    <property type="match status" value="1"/>
</dbReference>
<evidence type="ECO:0000256" key="6">
    <source>
        <dbReference type="ARBA" id="ARBA00022679"/>
    </source>
</evidence>
<name>A0A831TI62_9BACT</name>
<keyword evidence="6 15" id="KW-0808">Transferase</keyword>
<evidence type="ECO:0000256" key="1">
    <source>
        <dbReference type="ARBA" id="ARBA00001946"/>
    </source>
</evidence>
<comment type="cofactor">
    <cofactor evidence="1">
        <name>Mg(2+)</name>
        <dbReference type="ChEBI" id="CHEBI:18420"/>
    </cofactor>
</comment>
<comment type="function">
    <text evidence="13">Ligates lysine onto the cytidine present at position 34 of the AUA codon-specific tRNA(Ile) that contains the anticodon CAU, in an ATP-dependent manner. Cytidine is converted to lysidine, thus changing the amino acid specificity of the tRNA from methionine to isoleucine.</text>
</comment>
<dbReference type="Pfam" id="PF11734">
    <property type="entry name" value="TilS_C"/>
    <property type="match status" value="1"/>
</dbReference>
<dbReference type="GO" id="GO:0006188">
    <property type="term" value="P:IMP biosynthetic process"/>
    <property type="evidence" value="ECO:0007669"/>
    <property type="project" value="UniProtKB-ARBA"/>
</dbReference>
<keyword evidence="11" id="KW-0460">Magnesium</keyword>
<evidence type="ECO:0000256" key="10">
    <source>
        <dbReference type="ARBA" id="ARBA00022840"/>
    </source>
</evidence>
<dbReference type="FunFam" id="3.40.50.2020:FF:000006">
    <property type="entry name" value="Hypoxanthine phosphoribosyltransferase"/>
    <property type="match status" value="1"/>
</dbReference>
<keyword evidence="9" id="KW-0547">Nucleotide-binding</keyword>
<dbReference type="GO" id="GO:0006166">
    <property type="term" value="P:purine ribonucleoside salvage"/>
    <property type="evidence" value="ECO:0007669"/>
    <property type="project" value="InterPro"/>
</dbReference>
<keyword evidence="5 15" id="KW-0328">Glycosyltransferase</keyword>
<evidence type="ECO:0000256" key="11">
    <source>
        <dbReference type="ARBA" id="ARBA00022842"/>
    </source>
</evidence>
<reference evidence="15" key="1">
    <citation type="journal article" date="2020" name="mSystems">
        <title>Genome- and Community-Level Interaction Insights into Carbon Utilization and Element Cycling Functions of Hydrothermarchaeota in Hydrothermal Sediment.</title>
        <authorList>
            <person name="Zhou Z."/>
            <person name="Liu Y."/>
            <person name="Xu W."/>
            <person name="Pan J."/>
            <person name="Luo Z.H."/>
            <person name="Li M."/>
        </authorList>
    </citation>
    <scope>NUCLEOTIDE SEQUENCE [LARGE SCALE GENOMIC DNA]</scope>
    <source>
        <strain evidence="15">SpSt-210</strain>
    </source>
</reference>
<dbReference type="NCBIfam" id="TIGR02432">
    <property type="entry name" value="lysidine_TilS_N"/>
    <property type="match status" value="1"/>
</dbReference>
<comment type="caution">
    <text evidence="13">Lacks conserved residue(s) required for the propagation of feature annotation.</text>
</comment>
<dbReference type="InterPro" id="IPR005904">
    <property type="entry name" value="Hxn_phspho_trans"/>
</dbReference>
<dbReference type="GO" id="GO:0032267">
    <property type="term" value="F:tRNA(Ile)-lysidine synthase activity"/>
    <property type="evidence" value="ECO:0007669"/>
    <property type="project" value="UniProtKB-EC"/>
</dbReference>
<dbReference type="InterPro" id="IPR011063">
    <property type="entry name" value="TilS/TtcA_N"/>
</dbReference>
<keyword evidence="4 13" id="KW-0436">Ligase</keyword>
<feature type="domain" description="Lysidine-tRNA(Ile) synthetase C-terminal" evidence="14">
    <location>
        <begin position="395"/>
        <end position="463"/>
    </location>
</feature>
<dbReference type="SUPFAM" id="SSF56037">
    <property type="entry name" value="PheT/TilS domain"/>
    <property type="match status" value="1"/>
</dbReference>
<accession>A0A831TI62</accession>
<evidence type="ECO:0000256" key="4">
    <source>
        <dbReference type="ARBA" id="ARBA00022598"/>
    </source>
</evidence>
<dbReference type="NCBIfam" id="TIGR01203">
    <property type="entry name" value="HGPRTase"/>
    <property type="match status" value="1"/>
</dbReference>
<evidence type="ECO:0000256" key="9">
    <source>
        <dbReference type="ARBA" id="ARBA00022741"/>
    </source>
</evidence>
<organism evidence="15">
    <name type="scientific">Thermorudis peleae</name>
    <dbReference type="NCBI Taxonomy" id="1382356"/>
    <lineage>
        <taxon>Bacteria</taxon>
        <taxon>Pseudomonadati</taxon>
        <taxon>Thermomicrobiota</taxon>
        <taxon>Thermomicrobia</taxon>
        <taxon>Thermomicrobia incertae sedis</taxon>
        <taxon>Thermorudis</taxon>
    </lineage>
</organism>
<dbReference type="HAMAP" id="MF_01161">
    <property type="entry name" value="tRNA_Ile_lys_synt"/>
    <property type="match status" value="1"/>
</dbReference>
<dbReference type="InterPro" id="IPR012795">
    <property type="entry name" value="tRNA_Ile_lys_synt_N"/>
</dbReference>
<comment type="similarity">
    <text evidence="13">Belongs to the tRNA(Ile)-lysidine synthase family.</text>
</comment>
<dbReference type="CDD" id="cd06223">
    <property type="entry name" value="PRTases_typeI"/>
    <property type="match status" value="1"/>
</dbReference>
<evidence type="ECO:0000256" key="12">
    <source>
        <dbReference type="ARBA" id="ARBA00048539"/>
    </source>
</evidence>
<evidence type="ECO:0000256" key="13">
    <source>
        <dbReference type="HAMAP-Rule" id="MF_01161"/>
    </source>
</evidence>
<dbReference type="GO" id="GO:0046872">
    <property type="term" value="F:metal ion binding"/>
    <property type="evidence" value="ECO:0007669"/>
    <property type="project" value="UniProtKB-KW"/>
</dbReference>
<comment type="caution">
    <text evidence="15">The sequence shown here is derived from an EMBL/GenBank/DDBJ whole genome shotgun (WGS) entry which is preliminary data.</text>
</comment>
<dbReference type="Gene3D" id="3.40.50.2020">
    <property type="match status" value="1"/>
</dbReference>
<sequence>MTDLPAAASTLLEEIANRLRDAGLASGDTVVAGFSAGPDSLALLWGLATLERQGRGPHVVALHVDHQLRPDSARDAERALALGSDIGVSVEVEQVDVAAWPEYPSEGTEAAARAARYAALGRLARRHGTSWVAVAHTRDDQAETVLLRLLRGASLEGLAGMRPITRRRVRLDPAGHDVIELTILRPLLGLRREAVTACLAALGLTPVEDPTNWQLEYRRNRLRHQVMPLLEQISPGATEVIARVAEVLQDDAACLEAEAVQQAAILVRHEGTVARVDRAGLASLPLAIQRRVLIAAVLRASDEQLVPTFERLEALRTGAERGRVGTRIELGRGWEAIIEYNAATIGPAGRLEEALRRESGVPLLEPGTSIDLVGSAEIALGNRWRLRYRSAVEGWVLRTRRPGDRLLLSPDRPPVRLQDWLVNRKVPAYLRDWLPLLADGRVVWWIGELMGRSFSHPQGLIEAELVREPVELTTRERGFTVQDDHVLAEKLGLERVLIDEETLQRRVGELGHEITGYYQGKRPLLIGVLTGAFVFMADLVRHMPIPLSIDFMAVSSYGQATVTSGVVRIIKDLDRPIEGEHILLVEDIVDSGLTLKYLSDVLRRRNPASFKVVALLRKQKAGALEVPIDWVGFDIPDEFVVGYGLDVAGKFRNLPFVAVYRGQ</sequence>
<dbReference type="PANTHER" id="PTHR43033:SF1">
    <property type="entry name" value="TRNA(ILE)-LYSIDINE SYNTHASE-RELATED"/>
    <property type="match status" value="1"/>
</dbReference>
<dbReference type="GO" id="GO:0052657">
    <property type="term" value="F:guanine phosphoribosyltransferase activity"/>
    <property type="evidence" value="ECO:0007669"/>
    <property type="project" value="UniProtKB-ARBA"/>
</dbReference>
<dbReference type="EC" id="6.3.4.19" evidence="13"/>
<evidence type="ECO:0000313" key="15">
    <source>
        <dbReference type="EMBL" id="HEG92781.1"/>
    </source>
</evidence>
<dbReference type="GO" id="GO:0006177">
    <property type="term" value="P:GMP biosynthetic process"/>
    <property type="evidence" value="ECO:0007669"/>
    <property type="project" value="UniProtKB-ARBA"/>
</dbReference>
<dbReference type="InterPro" id="IPR029057">
    <property type="entry name" value="PRTase-like"/>
</dbReference>
<protein>
    <recommendedName>
        <fullName evidence="13">tRNA(Ile)-lysidine synthase</fullName>
        <ecNumber evidence="13">6.3.4.19</ecNumber>
    </recommendedName>
    <alternativeName>
        <fullName evidence="13">tRNA(Ile)-2-lysyl-cytidine synthase</fullName>
    </alternativeName>
    <alternativeName>
        <fullName evidence="13">tRNA(Ile)-lysidine synthetase</fullName>
    </alternativeName>
</protein>
<keyword evidence="8" id="KW-0479">Metal-binding</keyword>
<keyword evidence="7 13" id="KW-0819">tRNA processing</keyword>
<dbReference type="InterPro" id="IPR000836">
    <property type="entry name" value="PRTase_dom"/>
</dbReference>
<dbReference type="InterPro" id="IPR012796">
    <property type="entry name" value="Lysidine-tRNA-synth_C"/>
</dbReference>
<dbReference type="GO" id="GO:0005737">
    <property type="term" value="C:cytoplasm"/>
    <property type="evidence" value="ECO:0007669"/>
    <property type="project" value="UniProtKB-SubCell"/>
</dbReference>
<evidence type="ECO:0000256" key="8">
    <source>
        <dbReference type="ARBA" id="ARBA00022723"/>
    </source>
</evidence>
<dbReference type="PANTHER" id="PTHR43033">
    <property type="entry name" value="TRNA(ILE)-LYSIDINE SYNTHASE-RELATED"/>
    <property type="match status" value="1"/>
</dbReference>
<dbReference type="GO" id="GO:0006400">
    <property type="term" value="P:tRNA modification"/>
    <property type="evidence" value="ECO:0007669"/>
    <property type="project" value="UniProtKB-UniRule"/>
</dbReference>
<dbReference type="SUPFAM" id="SSF52402">
    <property type="entry name" value="Adenine nucleotide alpha hydrolases-like"/>
    <property type="match status" value="1"/>
</dbReference>
<dbReference type="CDD" id="cd01992">
    <property type="entry name" value="TilS_N"/>
    <property type="match status" value="1"/>
</dbReference>
<keyword evidence="3 13" id="KW-0963">Cytoplasm</keyword>